<dbReference type="CDD" id="cd00009">
    <property type="entry name" value="AAA"/>
    <property type="match status" value="1"/>
</dbReference>
<dbReference type="InterPro" id="IPR027417">
    <property type="entry name" value="P-loop_NTPase"/>
</dbReference>
<dbReference type="PANTHER" id="PTHR32071">
    <property type="entry name" value="TRANSCRIPTIONAL REGULATORY PROTEIN"/>
    <property type="match status" value="1"/>
</dbReference>
<dbReference type="FunFam" id="3.40.50.300:FF:000006">
    <property type="entry name" value="DNA-binding transcriptional regulator NtrC"/>
    <property type="match status" value="1"/>
</dbReference>
<evidence type="ECO:0000256" key="6">
    <source>
        <dbReference type="ARBA" id="ARBA00023125"/>
    </source>
</evidence>
<dbReference type="InterPro" id="IPR025944">
    <property type="entry name" value="Sigma_54_int_dom_CS"/>
</dbReference>
<dbReference type="Gene3D" id="1.10.8.60">
    <property type="match status" value="1"/>
</dbReference>
<accession>A0A2W5VS84</accession>
<keyword evidence="5" id="KW-0805">Transcription regulation</keyword>
<dbReference type="AlphaFoldDB" id="A0A2W5VS84"/>
<keyword evidence="3" id="KW-0067">ATP-binding</keyword>
<evidence type="ECO:0000256" key="2">
    <source>
        <dbReference type="ARBA" id="ARBA00022741"/>
    </source>
</evidence>
<evidence type="ECO:0000259" key="9">
    <source>
        <dbReference type="PROSITE" id="PS50045"/>
    </source>
</evidence>
<dbReference type="PANTHER" id="PTHR32071:SF117">
    <property type="entry name" value="PTS-DEPENDENT DIHYDROXYACETONE KINASE OPERON REGULATORY PROTEIN-RELATED"/>
    <property type="match status" value="1"/>
</dbReference>
<dbReference type="SUPFAM" id="SSF52172">
    <property type="entry name" value="CheY-like"/>
    <property type="match status" value="1"/>
</dbReference>
<dbReference type="PROSITE" id="PS00676">
    <property type="entry name" value="SIGMA54_INTERACT_2"/>
    <property type="match status" value="1"/>
</dbReference>
<dbReference type="Gene3D" id="3.40.50.2300">
    <property type="match status" value="1"/>
</dbReference>
<dbReference type="Pfam" id="PF02954">
    <property type="entry name" value="HTH_8"/>
    <property type="match status" value="1"/>
</dbReference>
<dbReference type="Proteomes" id="UP000249061">
    <property type="component" value="Unassembled WGS sequence"/>
</dbReference>
<organism evidence="11 12">
    <name type="scientific">Archangium gephyra</name>
    <dbReference type="NCBI Taxonomy" id="48"/>
    <lineage>
        <taxon>Bacteria</taxon>
        <taxon>Pseudomonadati</taxon>
        <taxon>Myxococcota</taxon>
        <taxon>Myxococcia</taxon>
        <taxon>Myxococcales</taxon>
        <taxon>Cystobacterineae</taxon>
        <taxon>Archangiaceae</taxon>
        <taxon>Archangium</taxon>
    </lineage>
</organism>
<proteinExistence type="predicted"/>
<feature type="modified residue" description="4-aspartylphosphate" evidence="8">
    <location>
        <position position="52"/>
    </location>
</feature>
<keyword evidence="4" id="KW-0902">Two-component regulatory system</keyword>
<dbReference type="InterPro" id="IPR003593">
    <property type="entry name" value="AAA+_ATPase"/>
</dbReference>
<evidence type="ECO:0000256" key="1">
    <source>
        <dbReference type="ARBA" id="ARBA00022553"/>
    </source>
</evidence>
<evidence type="ECO:0000259" key="10">
    <source>
        <dbReference type="PROSITE" id="PS50110"/>
    </source>
</evidence>
<sequence length="447" mass="49144">MPAPLVLIVDDDAGVRFTLKNLLEDEGLRITEATNGQDALTRLEGVDLIISDVRMPELDGLGLLDRVRQQPEPRPPVILVTAHGNERLAVEAMKRGAWDYFKKPFELDEVVAVVRRALGNARLNKENSRLHGEVAMLRSLVFVSPAMSRLAELVTRVAPRDVTVLITGESGTGKERVAESIVLASRRAEAPFVRFNCASLTEELAEAELFGHAKGAFTGAIRARRGLFREADGGTLLLDEVGELGASVQAKLLRVLQEGEVRPVGEDKPVKVDVRLLAATHRDLANDVKAGRFREDLYYRLKVVHLHVPSLRERPEDLPVLARHFLQRAAKSFGVANLQLTNDFIERLTTWSWPGNVRELENVIESAVALSVDGALDLSSVPTQVPSEPTAGLKEKLEAMERGLIVSAMDGARGNVSEAARQLRIGRATLHDKLKKYGLSEGEAERD</sequence>
<dbReference type="InterPro" id="IPR009057">
    <property type="entry name" value="Homeodomain-like_sf"/>
</dbReference>
<evidence type="ECO:0000256" key="5">
    <source>
        <dbReference type="ARBA" id="ARBA00023015"/>
    </source>
</evidence>
<evidence type="ECO:0000313" key="12">
    <source>
        <dbReference type="Proteomes" id="UP000249061"/>
    </source>
</evidence>
<dbReference type="PROSITE" id="PS50110">
    <property type="entry name" value="RESPONSE_REGULATORY"/>
    <property type="match status" value="1"/>
</dbReference>
<keyword evidence="6" id="KW-0238">DNA-binding</keyword>
<gene>
    <name evidence="11" type="ORF">DI536_01250</name>
</gene>
<evidence type="ECO:0000256" key="4">
    <source>
        <dbReference type="ARBA" id="ARBA00023012"/>
    </source>
</evidence>
<dbReference type="InterPro" id="IPR011006">
    <property type="entry name" value="CheY-like_superfamily"/>
</dbReference>
<dbReference type="Pfam" id="PF25601">
    <property type="entry name" value="AAA_lid_14"/>
    <property type="match status" value="1"/>
</dbReference>
<dbReference type="PROSITE" id="PS00688">
    <property type="entry name" value="SIGMA54_INTERACT_3"/>
    <property type="match status" value="1"/>
</dbReference>
<dbReference type="PRINTS" id="PR01590">
    <property type="entry name" value="HTHFIS"/>
</dbReference>
<dbReference type="GO" id="GO:0005524">
    <property type="term" value="F:ATP binding"/>
    <property type="evidence" value="ECO:0007669"/>
    <property type="project" value="UniProtKB-KW"/>
</dbReference>
<name>A0A2W5VS84_9BACT</name>
<dbReference type="InterPro" id="IPR058031">
    <property type="entry name" value="AAA_lid_NorR"/>
</dbReference>
<dbReference type="InterPro" id="IPR025662">
    <property type="entry name" value="Sigma_54_int_dom_ATP-bd_1"/>
</dbReference>
<feature type="domain" description="Sigma-54 factor interaction" evidence="9">
    <location>
        <begin position="140"/>
        <end position="369"/>
    </location>
</feature>
<dbReference type="SUPFAM" id="SSF46689">
    <property type="entry name" value="Homeodomain-like"/>
    <property type="match status" value="1"/>
</dbReference>
<dbReference type="SUPFAM" id="SSF52540">
    <property type="entry name" value="P-loop containing nucleoside triphosphate hydrolases"/>
    <property type="match status" value="1"/>
</dbReference>
<dbReference type="SMART" id="SM00382">
    <property type="entry name" value="AAA"/>
    <property type="match status" value="1"/>
</dbReference>
<dbReference type="PROSITE" id="PS00675">
    <property type="entry name" value="SIGMA54_INTERACT_1"/>
    <property type="match status" value="1"/>
</dbReference>
<dbReference type="Gene3D" id="1.10.10.60">
    <property type="entry name" value="Homeodomain-like"/>
    <property type="match status" value="1"/>
</dbReference>
<dbReference type="Gene3D" id="3.40.50.300">
    <property type="entry name" value="P-loop containing nucleotide triphosphate hydrolases"/>
    <property type="match status" value="1"/>
</dbReference>
<dbReference type="InterPro" id="IPR002197">
    <property type="entry name" value="HTH_Fis"/>
</dbReference>
<dbReference type="InterPro" id="IPR002078">
    <property type="entry name" value="Sigma_54_int"/>
</dbReference>
<protein>
    <submittedName>
        <fullName evidence="11">Sigma-54-dependent Fis family transcriptional regulator</fullName>
    </submittedName>
</protein>
<dbReference type="InterPro" id="IPR001789">
    <property type="entry name" value="Sig_transdc_resp-reg_receiver"/>
</dbReference>
<dbReference type="Pfam" id="PF00072">
    <property type="entry name" value="Response_reg"/>
    <property type="match status" value="1"/>
</dbReference>
<evidence type="ECO:0000256" key="8">
    <source>
        <dbReference type="PROSITE-ProRule" id="PRU00169"/>
    </source>
</evidence>
<feature type="domain" description="Response regulatory" evidence="10">
    <location>
        <begin position="5"/>
        <end position="118"/>
    </location>
</feature>
<dbReference type="GO" id="GO:0000160">
    <property type="term" value="P:phosphorelay signal transduction system"/>
    <property type="evidence" value="ECO:0007669"/>
    <property type="project" value="UniProtKB-KW"/>
</dbReference>
<keyword evidence="7" id="KW-0804">Transcription</keyword>
<dbReference type="Pfam" id="PF00158">
    <property type="entry name" value="Sigma54_activat"/>
    <property type="match status" value="1"/>
</dbReference>
<keyword evidence="2" id="KW-0547">Nucleotide-binding</keyword>
<dbReference type="PROSITE" id="PS50045">
    <property type="entry name" value="SIGMA54_INTERACT_4"/>
    <property type="match status" value="1"/>
</dbReference>
<dbReference type="InterPro" id="IPR025943">
    <property type="entry name" value="Sigma_54_int_dom_ATP-bd_2"/>
</dbReference>
<dbReference type="EMBL" id="QFQP01000001">
    <property type="protein sequence ID" value="PZR18534.1"/>
    <property type="molecule type" value="Genomic_DNA"/>
</dbReference>
<evidence type="ECO:0000256" key="3">
    <source>
        <dbReference type="ARBA" id="ARBA00022840"/>
    </source>
</evidence>
<reference evidence="11 12" key="1">
    <citation type="submission" date="2017-08" db="EMBL/GenBank/DDBJ databases">
        <title>Infants hospitalized years apart are colonized by the same room-sourced microbial strains.</title>
        <authorList>
            <person name="Brooks B."/>
            <person name="Olm M.R."/>
            <person name="Firek B.A."/>
            <person name="Baker R."/>
            <person name="Thomas B.C."/>
            <person name="Morowitz M.J."/>
            <person name="Banfield J.F."/>
        </authorList>
    </citation>
    <scope>NUCLEOTIDE SEQUENCE [LARGE SCALE GENOMIC DNA]</scope>
    <source>
        <strain evidence="11">S2_003_000_R2_14</strain>
    </source>
</reference>
<evidence type="ECO:0000313" key="11">
    <source>
        <dbReference type="EMBL" id="PZR18534.1"/>
    </source>
</evidence>
<dbReference type="GO" id="GO:0006355">
    <property type="term" value="P:regulation of DNA-templated transcription"/>
    <property type="evidence" value="ECO:0007669"/>
    <property type="project" value="InterPro"/>
</dbReference>
<evidence type="ECO:0000256" key="7">
    <source>
        <dbReference type="ARBA" id="ARBA00023163"/>
    </source>
</evidence>
<dbReference type="GO" id="GO:0043565">
    <property type="term" value="F:sequence-specific DNA binding"/>
    <property type="evidence" value="ECO:0007669"/>
    <property type="project" value="InterPro"/>
</dbReference>
<keyword evidence="1 8" id="KW-0597">Phosphoprotein</keyword>
<comment type="caution">
    <text evidence="11">The sequence shown here is derived from an EMBL/GenBank/DDBJ whole genome shotgun (WGS) entry which is preliminary data.</text>
</comment>
<dbReference type="FunFam" id="3.40.50.2300:FF:000018">
    <property type="entry name" value="DNA-binding transcriptional regulator NtrC"/>
    <property type="match status" value="1"/>
</dbReference>
<dbReference type="SMART" id="SM00448">
    <property type="entry name" value="REC"/>
    <property type="match status" value="1"/>
</dbReference>